<dbReference type="AlphaFoldDB" id="A0A0E9UVE4"/>
<reference evidence="1" key="2">
    <citation type="journal article" date="2015" name="Fish Shellfish Immunol.">
        <title>Early steps in the European eel (Anguilla anguilla)-Vibrio vulnificus interaction in the gills: Role of the RtxA13 toxin.</title>
        <authorList>
            <person name="Callol A."/>
            <person name="Pajuelo D."/>
            <person name="Ebbesson L."/>
            <person name="Teles M."/>
            <person name="MacKenzie S."/>
            <person name="Amaro C."/>
        </authorList>
    </citation>
    <scope>NUCLEOTIDE SEQUENCE</scope>
</reference>
<evidence type="ECO:0000313" key="1">
    <source>
        <dbReference type="EMBL" id="JAH69185.1"/>
    </source>
</evidence>
<organism evidence="1">
    <name type="scientific">Anguilla anguilla</name>
    <name type="common">European freshwater eel</name>
    <name type="synonym">Muraena anguilla</name>
    <dbReference type="NCBI Taxonomy" id="7936"/>
    <lineage>
        <taxon>Eukaryota</taxon>
        <taxon>Metazoa</taxon>
        <taxon>Chordata</taxon>
        <taxon>Craniata</taxon>
        <taxon>Vertebrata</taxon>
        <taxon>Euteleostomi</taxon>
        <taxon>Actinopterygii</taxon>
        <taxon>Neopterygii</taxon>
        <taxon>Teleostei</taxon>
        <taxon>Anguilliformes</taxon>
        <taxon>Anguillidae</taxon>
        <taxon>Anguilla</taxon>
    </lineage>
</organism>
<protein>
    <submittedName>
        <fullName evidence="1">Uncharacterized protein</fullName>
    </submittedName>
</protein>
<name>A0A0E9UVE4_ANGAN</name>
<dbReference type="EMBL" id="GBXM01039392">
    <property type="protein sequence ID" value="JAH69185.1"/>
    <property type="molecule type" value="Transcribed_RNA"/>
</dbReference>
<accession>A0A0E9UVE4</accession>
<sequence length="49" mass="5449">MFFIHCSESFVSVLSLNKIQCLKSIYEILKCVMCSVSAFTADGCIPNNI</sequence>
<proteinExistence type="predicted"/>
<reference evidence="1" key="1">
    <citation type="submission" date="2014-11" db="EMBL/GenBank/DDBJ databases">
        <authorList>
            <person name="Amaro Gonzalez C."/>
        </authorList>
    </citation>
    <scope>NUCLEOTIDE SEQUENCE</scope>
</reference>